<dbReference type="Pfam" id="PF08437">
    <property type="entry name" value="Glyco_transf_8C"/>
    <property type="match status" value="1"/>
</dbReference>
<organism evidence="4">
    <name type="scientific">uncultured Pantoea sp</name>
    <dbReference type="NCBI Taxonomy" id="218084"/>
    <lineage>
        <taxon>Bacteria</taxon>
        <taxon>Pseudomonadati</taxon>
        <taxon>Pseudomonadota</taxon>
        <taxon>Gammaproteobacteria</taxon>
        <taxon>Enterobacterales</taxon>
        <taxon>Erwiniaceae</taxon>
        <taxon>Pantoea</taxon>
        <taxon>environmental samples</taxon>
    </lineage>
</organism>
<dbReference type="EMBL" id="KF125969">
    <property type="protein sequence ID" value="AIA93310.1"/>
    <property type="molecule type" value="Genomic_DNA"/>
</dbReference>
<dbReference type="GO" id="GO:0046872">
    <property type="term" value="F:metal ion binding"/>
    <property type="evidence" value="ECO:0007669"/>
    <property type="project" value="UniProtKB-KW"/>
</dbReference>
<dbReference type="GO" id="GO:0008918">
    <property type="term" value="F:lipopolysaccharide 3-alpha-galactosyltransferase activity"/>
    <property type="evidence" value="ECO:0007669"/>
    <property type="project" value="InterPro"/>
</dbReference>
<keyword evidence="2" id="KW-0479">Metal-binding</keyword>
<accession>A0A060CJT0</accession>
<reference evidence="4" key="1">
    <citation type="journal article" date="2013" name="Environ. Microbiol.">
        <title>Seasonally variable intestinal metagenomes of the red palm weevil (Rhynchophorus ferrugineus).</title>
        <authorList>
            <person name="Jia S."/>
            <person name="Zhang X."/>
            <person name="Zhang G."/>
            <person name="Yin A."/>
            <person name="Zhang S."/>
            <person name="Li F."/>
            <person name="Wang L."/>
            <person name="Zhao D."/>
            <person name="Yun Q."/>
            <person name="Tala"/>
            <person name="Wang J."/>
            <person name="Sun G."/>
            <person name="Baabdullah M."/>
            <person name="Yu X."/>
            <person name="Hu S."/>
            <person name="Al-Mssallem I.S."/>
            <person name="Yu J."/>
        </authorList>
    </citation>
    <scope>NUCLEOTIDE SEQUENCE</scope>
</reference>
<dbReference type="InterPro" id="IPR013645">
    <property type="entry name" value="Glyco_transf_8N"/>
</dbReference>
<name>A0A060CJT0_9GAMM</name>
<proteinExistence type="inferred from homology"/>
<evidence type="ECO:0000256" key="1">
    <source>
        <dbReference type="ARBA" id="ARBA00006351"/>
    </source>
</evidence>
<evidence type="ECO:0000256" key="2">
    <source>
        <dbReference type="ARBA" id="ARBA00022723"/>
    </source>
</evidence>
<sequence length="74" mass="8863">MSNVNLILTILYYYIFAGEGKPWKKIVDQHKSYNKYYKISPWHSEPLALPENYKESKRYAKILCHEGKYAKSLY</sequence>
<feature type="domain" description="Glycosyl transferase family 8 C-terminal" evidence="3">
    <location>
        <begin position="31"/>
        <end position="74"/>
    </location>
</feature>
<feature type="non-terminal residue" evidence="4">
    <location>
        <position position="74"/>
    </location>
</feature>
<evidence type="ECO:0000259" key="3">
    <source>
        <dbReference type="Pfam" id="PF08437"/>
    </source>
</evidence>
<dbReference type="AlphaFoldDB" id="A0A060CJT0"/>
<protein>
    <submittedName>
        <fullName evidence="4">CAZy families GT8 protein</fullName>
    </submittedName>
</protein>
<comment type="similarity">
    <text evidence="1">Belongs to the glycosyltransferase 8 family.</text>
</comment>
<evidence type="ECO:0000313" key="4">
    <source>
        <dbReference type="EMBL" id="AIA93310.1"/>
    </source>
</evidence>